<keyword evidence="1" id="KW-0732">Signal</keyword>
<evidence type="ECO:0000313" key="3">
    <source>
        <dbReference type="Proteomes" id="UP000053989"/>
    </source>
</evidence>
<reference evidence="2 3" key="1">
    <citation type="submission" date="2014-04" db="EMBL/GenBank/DDBJ databases">
        <authorList>
            <consortium name="DOE Joint Genome Institute"/>
            <person name="Kuo A."/>
            <person name="Kohler A."/>
            <person name="Nagy L.G."/>
            <person name="Floudas D."/>
            <person name="Copeland A."/>
            <person name="Barry K.W."/>
            <person name="Cichocki N."/>
            <person name="Veneault-Fourrey C."/>
            <person name="LaButti K."/>
            <person name="Lindquist E.A."/>
            <person name="Lipzen A."/>
            <person name="Lundell T."/>
            <person name="Morin E."/>
            <person name="Murat C."/>
            <person name="Sun H."/>
            <person name="Tunlid A."/>
            <person name="Henrissat B."/>
            <person name="Grigoriev I.V."/>
            <person name="Hibbett D.S."/>
            <person name="Martin F."/>
            <person name="Nordberg H.P."/>
            <person name="Cantor M.N."/>
            <person name="Hua S.X."/>
        </authorList>
    </citation>
    <scope>NUCLEOTIDE SEQUENCE [LARGE SCALE GENOMIC DNA]</scope>
    <source>
        <strain evidence="2 3">Foug A</strain>
    </source>
</reference>
<organism evidence="2 3">
    <name type="scientific">Scleroderma citrinum Foug A</name>
    <dbReference type="NCBI Taxonomy" id="1036808"/>
    <lineage>
        <taxon>Eukaryota</taxon>
        <taxon>Fungi</taxon>
        <taxon>Dikarya</taxon>
        <taxon>Basidiomycota</taxon>
        <taxon>Agaricomycotina</taxon>
        <taxon>Agaricomycetes</taxon>
        <taxon>Agaricomycetidae</taxon>
        <taxon>Boletales</taxon>
        <taxon>Sclerodermatineae</taxon>
        <taxon>Sclerodermataceae</taxon>
        <taxon>Scleroderma</taxon>
    </lineage>
</organism>
<feature type="chain" id="PRO_5002164067" evidence="1">
    <location>
        <begin position="24"/>
        <end position="55"/>
    </location>
</feature>
<dbReference type="InParanoid" id="A0A0C3EPB6"/>
<gene>
    <name evidence="2" type="ORF">SCLCIDRAFT_498705</name>
</gene>
<reference evidence="3" key="2">
    <citation type="submission" date="2015-01" db="EMBL/GenBank/DDBJ databases">
        <title>Evolutionary Origins and Diversification of the Mycorrhizal Mutualists.</title>
        <authorList>
            <consortium name="DOE Joint Genome Institute"/>
            <consortium name="Mycorrhizal Genomics Consortium"/>
            <person name="Kohler A."/>
            <person name="Kuo A."/>
            <person name="Nagy L.G."/>
            <person name="Floudas D."/>
            <person name="Copeland A."/>
            <person name="Barry K.W."/>
            <person name="Cichocki N."/>
            <person name="Veneault-Fourrey C."/>
            <person name="LaButti K."/>
            <person name="Lindquist E.A."/>
            <person name="Lipzen A."/>
            <person name="Lundell T."/>
            <person name="Morin E."/>
            <person name="Murat C."/>
            <person name="Riley R."/>
            <person name="Ohm R."/>
            <person name="Sun H."/>
            <person name="Tunlid A."/>
            <person name="Henrissat B."/>
            <person name="Grigoriev I.V."/>
            <person name="Hibbett D.S."/>
            <person name="Martin F."/>
        </authorList>
    </citation>
    <scope>NUCLEOTIDE SEQUENCE [LARGE SCALE GENOMIC DNA]</scope>
    <source>
        <strain evidence="3">Foug A</strain>
    </source>
</reference>
<accession>A0A0C3EPB6</accession>
<keyword evidence="3" id="KW-1185">Reference proteome</keyword>
<dbReference type="EMBL" id="KN822005">
    <property type="protein sequence ID" value="KIM70019.1"/>
    <property type="molecule type" value="Genomic_DNA"/>
</dbReference>
<sequence>MDIPSQCALFVTVSNQLLLLVSCDCHMPSIIRHLVHKHCSIFLPYILYIQILKHR</sequence>
<evidence type="ECO:0000256" key="1">
    <source>
        <dbReference type="SAM" id="SignalP"/>
    </source>
</evidence>
<name>A0A0C3EPB6_9AGAM</name>
<dbReference type="AlphaFoldDB" id="A0A0C3EPB6"/>
<dbReference type="Proteomes" id="UP000053989">
    <property type="component" value="Unassembled WGS sequence"/>
</dbReference>
<protein>
    <submittedName>
        <fullName evidence="2">Uncharacterized protein</fullName>
    </submittedName>
</protein>
<feature type="signal peptide" evidence="1">
    <location>
        <begin position="1"/>
        <end position="23"/>
    </location>
</feature>
<evidence type="ECO:0000313" key="2">
    <source>
        <dbReference type="EMBL" id="KIM70019.1"/>
    </source>
</evidence>
<dbReference type="HOGENOM" id="CLU_3033697_0_0_1"/>
<proteinExistence type="predicted"/>